<evidence type="ECO:0000256" key="9">
    <source>
        <dbReference type="ARBA" id="ARBA00023030"/>
    </source>
</evidence>
<feature type="compositionally biased region" description="Polar residues" evidence="16">
    <location>
        <begin position="655"/>
        <end position="664"/>
    </location>
</feature>
<evidence type="ECO:0000256" key="16">
    <source>
        <dbReference type="SAM" id="MobiDB-lite"/>
    </source>
</evidence>
<dbReference type="GO" id="GO:0005886">
    <property type="term" value="C:plasma membrane"/>
    <property type="evidence" value="ECO:0007669"/>
    <property type="project" value="UniProtKB-SubCell"/>
</dbReference>
<feature type="region of interest" description="Disordered" evidence="16">
    <location>
        <begin position="1"/>
        <end position="38"/>
    </location>
</feature>
<dbReference type="GO" id="GO:0048513">
    <property type="term" value="P:animal organ development"/>
    <property type="evidence" value="ECO:0007669"/>
    <property type="project" value="TreeGrafter"/>
</dbReference>
<feature type="region of interest" description="Disordered" evidence="16">
    <location>
        <begin position="569"/>
        <end position="667"/>
    </location>
</feature>
<feature type="region of interest" description="Disordered" evidence="16">
    <location>
        <begin position="474"/>
        <end position="505"/>
    </location>
</feature>
<evidence type="ECO:0000259" key="18">
    <source>
        <dbReference type="PROSITE" id="PS50026"/>
    </source>
</evidence>
<comment type="similarity">
    <text evidence="3">Belongs to the neuregulin family.</text>
</comment>
<feature type="non-terminal residue" evidence="19">
    <location>
        <position position="1"/>
    </location>
</feature>
<feature type="compositionally biased region" description="Polar residues" evidence="16">
    <location>
        <begin position="398"/>
        <end position="407"/>
    </location>
</feature>
<dbReference type="CDD" id="cd00053">
    <property type="entry name" value="EGF"/>
    <property type="match status" value="1"/>
</dbReference>
<feature type="compositionally biased region" description="Low complexity" evidence="16">
    <location>
        <begin position="377"/>
        <end position="397"/>
    </location>
</feature>
<evidence type="ECO:0000256" key="13">
    <source>
        <dbReference type="ARBA" id="ARBA00023319"/>
    </source>
</evidence>
<feature type="non-terminal residue" evidence="19">
    <location>
        <position position="685"/>
    </location>
</feature>
<dbReference type="GO" id="GO:0030154">
    <property type="term" value="P:cell differentiation"/>
    <property type="evidence" value="ECO:0007669"/>
    <property type="project" value="TreeGrafter"/>
</dbReference>
<keyword evidence="7 17" id="KW-0812">Transmembrane</keyword>
<dbReference type="PANTHER" id="PTHR11100:SF7">
    <property type="entry name" value="PRO-NEUREGULIN-1, MEMBRANE-BOUND ISOFORM"/>
    <property type="match status" value="1"/>
</dbReference>
<feature type="region of interest" description="Disordered" evidence="16">
    <location>
        <begin position="376"/>
        <end position="450"/>
    </location>
</feature>
<keyword evidence="20" id="KW-1185">Reference proteome</keyword>
<feature type="disulfide bond" evidence="15">
    <location>
        <begin position="254"/>
        <end position="263"/>
    </location>
</feature>
<dbReference type="AlphaFoldDB" id="A0A7L1SPJ0"/>
<keyword evidence="11 15" id="KW-1015">Disulfide bond</keyword>
<comment type="caution">
    <text evidence="15">Lacks conserved residue(s) required for the propagation of feature annotation.</text>
</comment>
<evidence type="ECO:0000256" key="6">
    <source>
        <dbReference type="ARBA" id="ARBA00022536"/>
    </source>
</evidence>
<dbReference type="Proteomes" id="UP000567570">
    <property type="component" value="Unassembled WGS sequence"/>
</dbReference>
<dbReference type="PROSITE" id="PS50026">
    <property type="entry name" value="EGF_3"/>
    <property type="match status" value="1"/>
</dbReference>
<keyword evidence="5" id="KW-0964">Secreted</keyword>
<organism evidence="19 20">
    <name type="scientific">Aramus guarauna</name>
    <name type="common">Limpkin</name>
    <name type="synonym">Scolopax guarauna</name>
    <dbReference type="NCBI Taxonomy" id="54356"/>
    <lineage>
        <taxon>Eukaryota</taxon>
        <taxon>Metazoa</taxon>
        <taxon>Chordata</taxon>
        <taxon>Craniata</taxon>
        <taxon>Vertebrata</taxon>
        <taxon>Euteleostomi</taxon>
        <taxon>Archelosauria</taxon>
        <taxon>Archosauria</taxon>
        <taxon>Dinosauria</taxon>
        <taxon>Saurischia</taxon>
        <taxon>Theropoda</taxon>
        <taxon>Coelurosauria</taxon>
        <taxon>Aves</taxon>
        <taxon>Neognathae</taxon>
        <taxon>Neoaves</taxon>
        <taxon>Gruiformes</taxon>
        <taxon>Aramidae</taxon>
        <taxon>Aramus</taxon>
    </lineage>
</organism>
<dbReference type="InterPro" id="IPR040180">
    <property type="entry name" value="Neuregulin"/>
</dbReference>
<feature type="transmembrane region" description="Helical" evidence="17">
    <location>
        <begin position="69"/>
        <end position="92"/>
    </location>
</feature>
<evidence type="ECO:0000256" key="14">
    <source>
        <dbReference type="ARBA" id="ARBA00034341"/>
    </source>
</evidence>
<dbReference type="PROSITE" id="PS00022">
    <property type="entry name" value="EGF_1"/>
    <property type="match status" value="1"/>
</dbReference>
<feature type="region of interest" description="Disordered" evidence="16">
    <location>
        <begin position="186"/>
        <end position="219"/>
    </location>
</feature>
<evidence type="ECO:0000256" key="3">
    <source>
        <dbReference type="ARBA" id="ARBA00008216"/>
    </source>
</evidence>
<evidence type="ECO:0000256" key="2">
    <source>
        <dbReference type="ARBA" id="ARBA00004613"/>
    </source>
</evidence>
<evidence type="ECO:0000256" key="15">
    <source>
        <dbReference type="PROSITE-ProRule" id="PRU00076"/>
    </source>
</evidence>
<dbReference type="InterPro" id="IPR002154">
    <property type="entry name" value="Neuregulin_C"/>
</dbReference>
<keyword evidence="9" id="KW-0339">Growth factor</keyword>
<feature type="compositionally biased region" description="Low complexity" evidence="16">
    <location>
        <begin position="408"/>
        <end position="422"/>
    </location>
</feature>
<keyword evidence="13" id="KW-0393">Immunoglobulin domain</keyword>
<evidence type="ECO:0000256" key="11">
    <source>
        <dbReference type="ARBA" id="ARBA00023157"/>
    </source>
</evidence>
<evidence type="ECO:0000256" key="8">
    <source>
        <dbReference type="ARBA" id="ARBA00022989"/>
    </source>
</evidence>
<evidence type="ECO:0000256" key="17">
    <source>
        <dbReference type="SAM" id="Phobius"/>
    </source>
</evidence>
<dbReference type="EMBL" id="VXBL01002241">
    <property type="protein sequence ID" value="NXO49937.1"/>
    <property type="molecule type" value="Genomic_DNA"/>
</dbReference>
<gene>
    <name evidence="19" type="primary">Nrg1</name>
    <name evidence="19" type="ORF">ARAGUA_R08748</name>
</gene>
<evidence type="ECO:0000256" key="7">
    <source>
        <dbReference type="ARBA" id="ARBA00022692"/>
    </source>
</evidence>
<evidence type="ECO:0000313" key="20">
    <source>
        <dbReference type="Proteomes" id="UP000567570"/>
    </source>
</evidence>
<dbReference type="FunFam" id="2.10.25.10:FF:000073">
    <property type="entry name" value="Pro-neuregulin-1, membrane-bound isoform A"/>
    <property type="match status" value="1"/>
</dbReference>
<dbReference type="SUPFAM" id="SSF57196">
    <property type="entry name" value="EGF/Laminin"/>
    <property type="match status" value="1"/>
</dbReference>
<dbReference type="SMART" id="SM00181">
    <property type="entry name" value="EGF"/>
    <property type="match status" value="1"/>
</dbReference>
<keyword evidence="10 17" id="KW-0472">Membrane</keyword>
<evidence type="ECO:0000313" key="19">
    <source>
        <dbReference type="EMBL" id="NXO49937.1"/>
    </source>
</evidence>
<keyword evidence="8 17" id="KW-1133">Transmembrane helix</keyword>
<protein>
    <recommendedName>
        <fullName evidence="14">Pro-neuregulin-1, membrane-bound isoform</fullName>
    </recommendedName>
</protein>
<feature type="compositionally biased region" description="Low complexity" evidence="16">
    <location>
        <begin position="610"/>
        <end position="619"/>
    </location>
</feature>
<dbReference type="PANTHER" id="PTHR11100">
    <property type="entry name" value="HEREGULIN-NEUREGULIN FAMILY MEMBER"/>
    <property type="match status" value="1"/>
</dbReference>
<reference evidence="19 20" key="1">
    <citation type="submission" date="2019-09" db="EMBL/GenBank/DDBJ databases">
        <title>Bird 10,000 Genomes (B10K) Project - Family phase.</title>
        <authorList>
            <person name="Zhang G."/>
        </authorList>
    </citation>
    <scope>NUCLEOTIDE SEQUENCE [LARGE SCALE GENOMIC DNA]</scope>
    <source>
        <strain evidence="19">B10K-DU-002-11</strain>
        <tissue evidence="19">Muscle</tissue>
    </source>
</reference>
<evidence type="ECO:0000256" key="12">
    <source>
        <dbReference type="ARBA" id="ARBA00023180"/>
    </source>
</evidence>
<evidence type="ECO:0000256" key="10">
    <source>
        <dbReference type="ARBA" id="ARBA00023136"/>
    </source>
</evidence>
<feature type="compositionally biased region" description="Basic residues" evidence="16">
    <location>
        <begin position="587"/>
        <end position="597"/>
    </location>
</feature>
<sequence>MSEVAADTFPSPSAQLSPDASLDGLPAEENMPETQREDRRVQGIAGLAATCCVCLEAERLKGCLNSEKICIAPILACLLSLCLCIAGLKWVFVDKIFEYDSPTHLDPGRIGQDPKSAVDPTALSAWVPSEVYASPFPVPSPKSKAEVTVQTDSSLVPSKPFLQPSLYNRILDVGFLSSAAPSLSPPALEPTTASQAQATETNLQAAPKLSTSTSTTGTSHLTKCDIKQKAFCVNGGECYMVKDLPNPPRYLCRCPNEFTGDRCQNYVMASFYKHLGIEFMEAEELYQKRVLTITGICIALLVVGIMCVVAYCKTKKQRKKLHDRLRQSLRSERNNVMNMANGPHHPNVPPDNVQLVNQYISKNVISSEHVIERETETSFSTSHYTSTTHHSMTVTQTPSHSWSNGHTESILSESHSVLVSSSMENSRHTSPAGPRGRLNGIGGPRESNSFLRHARETPDSYRDSPHSERYVSAMTTPARMSPVDFHTPTSPKSPPSKMSPPASSLTVSVPSVAVSPFIEEERPLLLVTPPRLREKYDHHLQQFNSFHHNPAHESNSLPPSPLRIVEDEEYETTQEYEPAQEPPKKLTNNRRVKRTKPNGHISSRVEVDSDTTSESSSSETETEDERIGEDTPFLSIPNPVATSLEPASAYRLAESRTNPANRFSTPEELQARLSSVIANQDPIAV</sequence>
<accession>A0A7L1SPJ0</accession>
<comment type="subcellular location">
    <subcellularLocation>
        <location evidence="1">Cell membrane</location>
        <topology evidence="1">Single-pass type I membrane protein</topology>
    </subcellularLocation>
    <subcellularLocation>
        <location evidence="2">Secreted</location>
    </subcellularLocation>
</comment>
<dbReference type="GO" id="GO:0035556">
    <property type="term" value="P:intracellular signal transduction"/>
    <property type="evidence" value="ECO:0007669"/>
    <property type="project" value="TreeGrafter"/>
</dbReference>
<dbReference type="Pfam" id="PF02158">
    <property type="entry name" value="Neuregulin"/>
    <property type="match status" value="1"/>
</dbReference>
<name>A0A7L1SPJ0_ARAGA</name>
<dbReference type="GO" id="GO:0005615">
    <property type="term" value="C:extracellular space"/>
    <property type="evidence" value="ECO:0007669"/>
    <property type="project" value="TreeGrafter"/>
</dbReference>
<dbReference type="GO" id="GO:0045499">
    <property type="term" value="F:chemorepellent activity"/>
    <property type="evidence" value="ECO:0007669"/>
    <property type="project" value="TreeGrafter"/>
</dbReference>
<evidence type="ECO:0000256" key="4">
    <source>
        <dbReference type="ARBA" id="ARBA00022475"/>
    </source>
</evidence>
<dbReference type="GO" id="GO:0030296">
    <property type="term" value="F:protein tyrosine kinase activator activity"/>
    <property type="evidence" value="ECO:0007669"/>
    <property type="project" value="TreeGrafter"/>
</dbReference>
<proteinExistence type="inferred from homology"/>
<comment type="caution">
    <text evidence="19">The sequence shown here is derived from an EMBL/GenBank/DDBJ whole genome shotgun (WGS) entry which is preliminary data.</text>
</comment>
<dbReference type="GO" id="GO:0007399">
    <property type="term" value="P:nervous system development"/>
    <property type="evidence" value="ECO:0007669"/>
    <property type="project" value="InterPro"/>
</dbReference>
<dbReference type="InterPro" id="IPR000742">
    <property type="entry name" value="EGF"/>
</dbReference>
<keyword evidence="12" id="KW-0325">Glycoprotein</keyword>
<evidence type="ECO:0000256" key="5">
    <source>
        <dbReference type="ARBA" id="ARBA00022525"/>
    </source>
</evidence>
<dbReference type="PRINTS" id="PR01089">
    <property type="entry name" value="NEUREGULIN"/>
</dbReference>
<dbReference type="Gene3D" id="2.10.25.10">
    <property type="entry name" value="Laminin"/>
    <property type="match status" value="1"/>
</dbReference>
<keyword evidence="4" id="KW-1003">Cell membrane</keyword>
<dbReference type="InterPro" id="IPR018250">
    <property type="entry name" value="NRG1"/>
</dbReference>
<keyword evidence="6 15" id="KW-0245">EGF-like domain</keyword>
<feature type="compositionally biased region" description="Polar residues" evidence="16">
    <location>
        <begin position="191"/>
        <end position="204"/>
    </location>
</feature>
<evidence type="ECO:0000256" key="1">
    <source>
        <dbReference type="ARBA" id="ARBA00004251"/>
    </source>
</evidence>
<dbReference type="GO" id="GO:0008083">
    <property type="term" value="F:growth factor activity"/>
    <property type="evidence" value="ECO:0007669"/>
    <property type="project" value="UniProtKB-KW"/>
</dbReference>
<feature type="domain" description="EGF-like" evidence="18">
    <location>
        <begin position="220"/>
        <end position="264"/>
    </location>
</feature>
<feature type="compositionally biased region" description="Low complexity" evidence="16">
    <location>
        <begin position="210"/>
        <end position="219"/>
    </location>
</feature>
<feature type="transmembrane region" description="Helical" evidence="17">
    <location>
        <begin position="290"/>
        <end position="312"/>
    </location>
</feature>